<dbReference type="CDD" id="cd04661">
    <property type="entry name" value="NUDIX_MRP_L46"/>
    <property type="match status" value="1"/>
</dbReference>
<dbReference type="InterPro" id="IPR021757">
    <property type="entry name" value="Ribosomal_mL46_N"/>
</dbReference>
<dbReference type="Pfam" id="PF11788">
    <property type="entry name" value="MRP-L46"/>
    <property type="match status" value="1"/>
</dbReference>
<comment type="similarity">
    <text evidence="2">Belongs to the mitochondrion-specific ribosomal protein mL46 family.</text>
</comment>
<dbReference type="STRING" id="64791.A0A151XDQ5"/>
<dbReference type="SUPFAM" id="SSF55811">
    <property type="entry name" value="Nudix"/>
    <property type="match status" value="1"/>
</dbReference>
<evidence type="ECO:0000256" key="6">
    <source>
        <dbReference type="ARBA" id="ARBA00023274"/>
    </source>
</evidence>
<proteinExistence type="inferred from homology"/>
<evidence type="ECO:0000313" key="11">
    <source>
        <dbReference type="Proteomes" id="UP000075809"/>
    </source>
</evidence>
<dbReference type="InterPro" id="IPR033650">
    <property type="entry name" value="Ribosomal_mL46_NUDIX"/>
</dbReference>
<evidence type="ECO:0000256" key="1">
    <source>
        <dbReference type="ARBA" id="ARBA00004173"/>
    </source>
</evidence>
<dbReference type="Gene3D" id="3.90.79.10">
    <property type="entry name" value="Nucleoside Triphosphate Pyrophosphohydrolase"/>
    <property type="match status" value="1"/>
</dbReference>
<comment type="subcellular location">
    <subcellularLocation>
        <location evidence="1">Mitochondrion</location>
    </subcellularLocation>
</comment>
<dbReference type="GO" id="GO:0005743">
    <property type="term" value="C:mitochondrial inner membrane"/>
    <property type="evidence" value="ECO:0007669"/>
    <property type="project" value="UniProtKB-ARBA"/>
</dbReference>
<dbReference type="Proteomes" id="UP000075809">
    <property type="component" value="Unassembled WGS sequence"/>
</dbReference>
<evidence type="ECO:0000256" key="4">
    <source>
        <dbReference type="ARBA" id="ARBA00022980"/>
    </source>
</evidence>
<evidence type="ECO:0000313" key="10">
    <source>
        <dbReference type="EMBL" id="KYQ58495.1"/>
    </source>
</evidence>
<keyword evidence="4 10" id="KW-0689">Ribosomal protein</keyword>
<evidence type="ECO:0000256" key="3">
    <source>
        <dbReference type="ARBA" id="ARBA00022946"/>
    </source>
</evidence>
<dbReference type="AlphaFoldDB" id="A0A151XDQ5"/>
<dbReference type="InterPro" id="IPR015797">
    <property type="entry name" value="NUDIX_hydrolase-like_dom_sf"/>
</dbReference>
<evidence type="ECO:0000256" key="8">
    <source>
        <dbReference type="ARBA" id="ARBA00035534"/>
    </source>
</evidence>
<protein>
    <recommendedName>
        <fullName evidence="7">Large ribosomal subunit protein mL46</fullName>
    </recommendedName>
    <alternativeName>
        <fullName evidence="8">39S ribosomal protein L46, mitochondrial</fullName>
    </alternativeName>
</protein>
<organism evidence="10 11">
    <name type="scientific">Mycetomoellerius zeteki</name>
    <dbReference type="NCBI Taxonomy" id="64791"/>
    <lineage>
        <taxon>Eukaryota</taxon>
        <taxon>Metazoa</taxon>
        <taxon>Ecdysozoa</taxon>
        <taxon>Arthropoda</taxon>
        <taxon>Hexapoda</taxon>
        <taxon>Insecta</taxon>
        <taxon>Pterygota</taxon>
        <taxon>Neoptera</taxon>
        <taxon>Endopterygota</taxon>
        <taxon>Hymenoptera</taxon>
        <taxon>Apocrita</taxon>
        <taxon>Aculeata</taxon>
        <taxon>Formicoidea</taxon>
        <taxon>Formicidae</taxon>
        <taxon>Myrmicinae</taxon>
        <taxon>Mycetomoellerius</taxon>
    </lineage>
</organism>
<name>A0A151XDQ5_9HYME</name>
<dbReference type="InterPro" id="IPR040008">
    <property type="entry name" value="Ribosomal_mL46"/>
</dbReference>
<keyword evidence="5" id="KW-0496">Mitochondrion</keyword>
<dbReference type="GO" id="GO:0003735">
    <property type="term" value="F:structural constituent of ribosome"/>
    <property type="evidence" value="ECO:0007669"/>
    <property type="project" value="InterPro"/>
</dbReference>
<evidence type="ECO:0000256" key="5">
    <source>
        <dbReference type="ARBA" id="ARBA00023128"/>
    </source>
</evidence>
<gene>
    <name evidence="10" type="ORF">ALC60_02533</name>
</gene>
<evidence type="ECO:0000256" key="7">
    <source>
        <dbReference type="ARBA" id="ARBA00035190"/>
    </source>
</evidence>
<evidence type="ECO:0000256" key="2">
    <source>
        <dbReference type="ARBA" id="ARBA00009070"/>
    </source>
</evidence>
<dbReference type="PROSITE" id="PS51462">
    <property type="entry name" value="NUDIX"/>
    <property type="match status" value="1"/>
</dbReference>
<accession>A0A151XDQ5</accession>
<dbReference type="FunFam" id="3.90.79.10:FF:000018">
    <property type="entry name" value="39S ribosomal protein L46, mitochondrial"/>
    <property type="match status" value="1"/>
</dbReference>
<keyword evidence="11" id="KW-1185">Reference proteome</keyword>
<sequence length="279" mass="32817">MFKQIFRSFGSYSLNQILPDTSKKVTTIYLSVIQHRDTRTFSTITSTKKWDLYSAVCLERHPVIIQSMQEIELKFYNMLKKIEYENSFKSDYELRKEKEREEQKNPSSKENTIKTLVQTAQDFEDSGQEELNNFKFAPTITKFDEQNVTSTLKRKLDKNLLLLVQQKVGNSHYWIPPQGIRKEGETMRQTAERVLQDACGANIKVKFYGNAPIGFYKYKYPKKLCEQESYGAKIFYFLAKYIDGDITNNVKYQWLDNEELEKVLPNGVQESISRFMLFT</sequence>
<reference evidence="10 11" key="1">
    <citation type="submission" date="2015-09" db="EMBL/GenBank/DDBJ databases">
        <title>Trachymyrmex zeteki WGS genome.</title>
        <authorList>
            <person name="Nygaard S."/>
            <person name="Hu H."/>
            <person name="Boomsma J."/>
            <person name="Zhang G."/>
        </authorList>
    </citation>
    <scope>NUCLEOTIDE SEQUENCE [LARGE SCALE GENOMIC DNA]</scope>
    <source>
        <strain evidence="10">Tzet28-1</strain>
        <tissue evidence="10">Whole body</tissue>
    </source>
</reference>
<dbReference type="PANTHER" id="PTHR13124">
    <property type="entry name" value="39S RIBOSOMAL PROTEIN L46, MITOCHONDRIAL PRECURSOR-RELATED"/>
    <property type="match status" value="1"/>
</dbReference>
<dbReference type="EMBL" id="KQ982268">
    <property type="protein sequence ID" value="KYQ58495.1"/>
    <property type="molecule type" value="Genomic_DNA"/>
</dbReference>
<keyword evidence="6" id="KW-0687">Ribonucleoprotein</keyword>
<evidence type="ECO:0000259" key="9">
    <source>
        <dbReference type="PROSITE" id="PS51462"/>
    </source>
</evidence>
<dbReference type="InterPro" id="IPR000086">
    <property type="entry name" value="NUDIX_hydrolase_dom"/>
</dbReference>
<keyword evidence="3" id="KW-0809">Transit peptide</keyword>
<feature type="domain" description="Nudix hydrolase" evidence="9">
    <location>
        <begin position="143"/>
        <end position="277"/>
    </location>
</feature>
<dbReference type="PANTHER" id="PTHR13124:SF12">
    <property type="entry name" value="LARGE RIBOSOMAL SUBUNIT PROTEIN ML46"/>
    <property type="match status" value="1"/>
</dbReference>
<dbReference type="GO" id="GO:0005762">
    <property type="term" value="C:mitochondrial large ribosomal subunit"/>
    <property type="evidence" value="ECO:0007669"/>
    <property type="project" value="TreeGrafter"/>
</dbReference>